<dbReference type="OrthoDB" id="92433at2759"/>
<comment type="caution">
    <text evidence="4">The sequence shown here is derived from an EMBL/GenBank/DDBJ whole genome shotgun (WGS) entry which is preliminary data.</text>
</comment>
<keyword evidence="5" id="KW-1185">Reference proteome</keyword>
<accession>A0A8T1X5A4</accession>
<sequence length="311" mass="34860">MEAVAAKDTRAHLTLEQKAQLRAFLAANPNLPQFAVTDWVREHFHVRLGRSTLYRIQRAPESAFTSGNLRRKKLRRVKFPEFEQFLLKFYKERRHLKLEISDDELLRKAAECRASCGISDSDLKLSNGWLYRFKIRHQLGNVSPQEIATQDRNRQQTATATQTQPADSSQGPTERSGTTSNAVVLSARALTTVQAPGFLNWEPTGEFQQEHVMLVNDGVVVTHAGVFEVNIRMEHSASLQSECVFKVYWGDRVVGEGITSAHVLNDVASSVVVVSCLRVEAPTVLRVEFLAAGYAFTDSRLVVRLEGAEAH</sequence>
<protein>
    <recommendedName>
        <fullName evidence="3">HTH CENPB-type domain-containing protein</fullName>
    </recommendedName>
</protein>
<dbReference type="GO" id="GO:0003677">
    <property type="term" value="F:DNA binding"/>
    <property type="evidence" value="ECO:0007669"/>
    <property type="project" value="UniProtKB-KW"/>
</dbReference>
<keyword evidence="1" id="KW-0238">DNA-binding</keyword>
<feature type="region of interest" description="Disordered" evidence="2">
    <location>
        <begin position="144"/>
        <end position="180"/>
    </location>
</feature>
<evidence type="ECO:0000256" key="2">
    <source>
        <dbReference type="SAM" id="MobiDB-lite"/>
    </source>
</evidence>
<feature type="compositionally biased region" description="Low complexity" evidence="2">
    <location>
        <begin position="155"/>
        <end position="170"/>
    </location>
</feature>
<dbReference type="Proteomes" id="UP000693981">
    <property type="component" value="Unassembled WGS sequence"/>
</dbReference>
<gene>
    <name evidence="4" type="ORF">PHYBOEH_003857</name>
</gene>
<dbReference type="PROSITE" id="PS51253">
    <property type="entry name" value="HTH_CENPB"/>
    <property type="match status" value="1"/>
</dbReference>
<dbReference type="AlphaFoldDB" id="A0A8T1X5A4"/>
<organism evidence="4 5">
    <name type="scientific">Phytophthora boehmeriae</name>
    <dbReference type="NCBI Taxonomy" id="109152"/>
    <lineage>
        <taxon>Eukaryota</taxon>
        <taxon>Sar</taxon>
        <taxon>Stramenopiles</taxon>
        <taxon>Oomycota</taxon>
        <taxon>Peronosporomycetes</taxon>
        <taxon>Peronosporales</taxon>
        <taxon>Peronosporaceae</taxon>
        <taxon>Phytophthora</taxon>
    </lineage>
</organism>
<feature type="compositionally biased region" description="Polar residues" evidence="2">
    <location>
        <begin position="171"/>
        <end position="180"/>
    </location>
</feature>
<evidence type="ECO:0000256" key="1">
    <source>
        <dbReference type="ARBA" id="ARBA00023125"/>
    </source>
</evidence>
<evidence type="ECO:0000313" key="4">
    <source>
        <dbReference type="EMBL" id="KAG7400946.1"/>
    </source>
</evidence>
<feature type="domain" description="HTH CENPB-type" evidence="3">
    <location>
        <begin position="70"/>
        <end position="143"/>
    </location>
</feature>
<dbReference type="SMART" id="SM00674">
    <property type="entry name" value="CENPB"/>
    <property type="match status" value="1"/>
</dbReference>
<reference evidence="4" key="1">
    <citation type="submission" date="2021-02" db="EMBL/GenBank/DDBJ databases">
        <authorList>
            <person name="Palmer J.M."/>
        </authorList>
    </citation>
    <scope>NUCLEOTIDE SEQUENCE</scope>
    <source>
        <strain evidence="4">SCRP23</strain>
    </source>
</reference>
<dbReference type="Pfam" id="PF03221">
    <property type="entry name" value="HTH_Tnp_Tc5"/>
    <property type="match status" value="1"/>
</dbReference>
<name>A0A8T1X5A4_9STRA</name>
<proteinExistence type="predicted"/>
<dbReference type="InterPro" id="IPR006600">
    <property type="entry name" value="HTH_CenpB_DNA-bd_dom"/>
</dbReference>
<dbReference type="EMBL" id="JAGDFL010000021">
    <property type="protein sequence ID" value="KAG7400946.1"/>
    <property type="molecule type" value="Genomic_DNA"/>
</dbReference>
<evidence type="ECO:0000259" key="3">
    <source>
        <dbReference type="PROSITE" id="PS51253"/>
    </source>
</evidence>
<evidence type="ECO:0000313" key="5">
    <source>
        <dbReference type="Proteomes" id="UP000693981"/>
    </source>
</evidence>